<evidence type="ECO:0000256" key="3">
    <source>
        <dbReference type="ARBA" id="ARBA00023163"/>
    </source>
</evidence>
<feature type="domain" description="HTH araC/xylS-type" evidence="4">
    <location>
        <begin position="273"/>
        <end position="371"/>
    </location>
</feature>
<dbReference type="InterPro" id="IPR032687">
    <property type="entry name" value="AraC-type_N"/>
</dbReference>
<dbReference type="AlphaFoldDB" id="A0A0C4YJL2"/>
<evidence type="ECO:0000256" key="2">
    <source>
        <dbReference type="ARBA" id="ARBA00023125"/>
    </source>
</evidence>
<dbReference type="PANTHER" id="PTHR47894">
    <property type="entry name" value="HTH-TYPE TRANSCRIPTIONAL REGULATOR GADX"/>
    <property type="match status" value="1"/>
</dbReference>
<dbReference type="KEGG" id="cbw:RR42_s1625"/>
<dbReference type="EMBL" id="CP010537">
    <property type="protein sequence ID" value="AJG23213.1"/>
    <property type="molecule type" value="Genomic_DNA"/>
</dbReference>
<reference evidence="5 6" key="1">
    <citation type="journal article" date="2015" name="Genome Announc.">
        <title>Complete Genome Sequence of Cupriavidus basilensis 4G11, Isolated from the Oak Ridge Field Research Center Site.</title>
        <authorList>
            <person name="Ray J."/>
            <person name="Waters R.J."/>
            <person name="Skerker J.M."/>
            <person name="Kuehl J.V."/>
            <person name="Price M.N."/>
            <person name="Huang J."/>
            <person name="Chakraborty R."/>
            <person name="Arkin A.P."/>
            <person name="Deutschbauer A."/>
        </authorList>
    </citation>
    <scope>NUCLEOTIDE SEQUENCE [LARGE SCALE GENOMIC DNA]</scope>
    <source>
        <strain evidence="5">4G11</strain>
    </source>
</reference>
<dbReference type="SUPFAM" id="SSF46689">
    <property type="entry name" value="Homeodomain-like"/>
    <property type="match status" value="1"/>
</dbReference>
<dbReference type="InterPro" id="IPR018060">
    <property type="entry name" value="HTH_AraC"/>
</dbReference>
<protein>
    <submittedName>
        <fullName evidence="5">Transcriptional regulator, AraC family</fullName>
    </submittedName>
</protein>
<dbReference type="PANTHER" id="PTHR47894:SF1">
    <property type="entry name" value="HTH-TYPE TRANSCRIPTIONAL REGULATOR VQSM"/>
    <property type="match status" value="1"/>
</dbReference>
<dbReference type="PROSITE" id="PS01124">
    <property type="entry name" value="HTH_ARAC_FAMILY_2"/>
    <property type="match status" value="1"/>
</dbReference>
<dbReference type="GO" id="GO:0000976">
    <property type="term" value="F:transcription cis-regulatory region binding"/>
    <property type="evidence" value="ECO:0007669"/>
    <property type="project" value="TreeGrafter"/>
</dbReference>
<evidence type="ECO:0000259" key="4">
    <source>
        <dbReference type="PROSITE" id="PS01124"/>
    </source>
</evidence>
<keyword evidence="2" id="KW-0238">DNA-binding</keyword>
<dbReference type="Proteomes" id="UP000031843">
    <property type="component" value="Chromosome secondary"/>
</dbReference>
<accession>A0A0C4YJL2</accession>
<dbReference type="Pfam" id="PF12833">
    <property type="entry name" value="HTH_18"/>
    <property type="match status" value="1"/>
</dbReference>
<dbReference type="GO" id="GO:0003700">
    <property type="term" value="F:DNA-binding transcription factor activity"/>
    <property type="evidence" value="ECO:0007669"/>
    <property type="project" value="InterPro"/>
</dbReference>
<dbReference type="SMART" id="SM00342">
    <property type="entry name" value="HTH_ARAC"/>
    <property type="match status" value="1"/>
</dbReference>
<name>A0A0C4YJL2_9BURK</name>
<dbReference type="GO" id="GO:0005829">
    <property type="term" value="C:cytosol"/>
    <property type="evidence" value="ECO:0007669"/>
    <property type="project" value="TreeGrafter"/>
</dbReference>
<gene>
    <name evidence="5" type="ORF">RR42_s1625</name>
</gene>
<keyword evidence="3" id="KW-0804">Transcription</keyword>
<evidence type="ECO:0000313" key="6">
    <source>
        <dbReference type="Proteomes" id="UP000031843"/>
    </source>
</evidence>
<keyword evidence="6" id="KW-1185">Reference proteome</keyword>
<evidence type="ECO:0000313" key="5">
    <source>
        <dbReference type="EMBL" id="AJG23213.1"/>
    </source>
</evidence>
<organism evidence="5 6">
    <name type="scientific">Cupriavidus basilensis</name>
    <dbReference type="NCBI Taxonomy" id="68895"/>
    <lineage>
        <taxon>Bacteria</taxon>
        <taxon>Pseudomonadati</taxon>
        <taxon>Pseudomonadota</taxon>
        <taxon>Betaproteobacteria</taxon>
        <taxon>Burkholderiales</taxon>
        <taxon>Burkholderiaceae</taxon>
        <taxon>Cupriavidus</taxon>
    </lineage>
</organism>
<keyword evidence="1" id="KW-0805">Transcription regulation</keyword>
<dbReference type="InterPro" id="IPR009057">
    <property type="entry name" value="Homeodomain-like_sf"/>
</dbReference>
<proteinExistence type="predicted"/>
<dbReference type="Gene3D" id="1.10.10.60">
    <property type="entry name" value="Homeodomain-like"/>
    <property type="match status" value="1"/>
</dbReference>
<dbReference type="Pfam" id="PF12625">
    <property type="entry name" value="Arabinose_bd"/>
    <property type="match status" value="1"/>
</dbReference>
<evidence type="ECO:0000256" key="1">
    <source>
        <dbReference type="ARBA" id="ARBA00023015"/>
    </source>
</evidence>
<sequence length="375" mass="41556">MPESANLAELVCHCRQAWASKPSVPDPSRSMEKHSVAICFVHHAIAGLRARGIAPEPVLQAAGIAPALLAVPQARVSAASYSALWMEVAAALDDEFFGQDSRRMKCGSFAMLCHAIVGSKTLGQGLERVVRYFGLLLDDIRVRLEREGVDGEPGAGKRARAALVLTATSSQPPGVFAQETMLIMLHGLMSWLLRRRVPVLLAAFSYPEPAYAAEYRLMYSRHLAFGQPATALVFDAAWLDQPVHQDERSLKAFLRDAPHNVVVKYTDRTSVMARVRRQLRAQPPEQWPTFDRLAHDVHMSSSSLRRRLMEEGGTYQQLKDEMRRDLAIEALSHSSRPLAQIAAELGFAEPGAFHRAFRRWTGLRPGAYRGTPSQA</sequence>
<dbReference type="STRING" id="68895.RR42_s1625"/>